<dbReference type="Pfam" id="PF14310">
    <property type="entry name" value="Fn3-like"/>
    <property type="match status" value="1"/>
</dbReference>
<evidence type="ECO:0000256" key="2">
    <source>
        <dbReference type="ARBA" id="ARBA00022729"/>
    </source>
</evidence>
<dbReference type="PRINTS" id="PR00133">
    <property type="entry name" value="GLHYDRLASE3"/>
</dbReference>
<dbReference type="Gene3D" id="3.40.50.1700">
    <property type="entry name" value="Glycoside hydrolase family 3 C-terminal domain"/>
    <property type="match status" value="2"/>
</dbReference>
<comment type="similarity">
    <text evidence="1">Belongs to the glycosyl hydrolase 3 family.</text>
</comment>
<dbReference type="PROSITE" id="PS51820">
    <property type="entry name" value="PA14"/>
    <property type="match status" value="1"/>
</dbReference>
<feature type="compositionally biased region" description="Polar residues" evidence="4">
    <location>
        <begin position="864"/>
        <end position="876"/>
    </location>
</feature>
<dbReference type="Pfam" id="PF01915">
    <property type="entry name" value="Glyco_hydro_3_C"/>
    <property type="match status" value="1"/>
</dbReference>
<keyword evidence="3" id="KW-0378">Hydrolase</keyword>
<protein>
    <submittedName>
        <fullName evidence="6">Beta-glucosidase</fullName>
    </submittedName>
</protein>
<dbReference type="GO" id="GO:0009044">
    <property type="term" value="F:xylan 1,4-beta-xylosidase activity"/>
    <property type="evidence" value="ECO:0007669"/>
    <property type="project" value="InterPro"/>
</dbReference>
<dbReference type="GO" id="GO:0046556">
    <property type="term" value="F:alpha-L-arabinofuranosidase activity"/>
    <property type="evidence" value="ECO:0007669"/>
    <property type="project" value="TreeGrafter"/>
</dbReference>
<dbReference type="PANTHER" id="PTHR42721:SF3">
    <property type="entry name" value="BETA-D-XYLOSIDASE 5-RELATED"/>
    <property type="match status" value="1"/>
</dbReference>
<dbReference type="RefSeq" id="WP_114208330.1">
    <property type="nucleotide sequence ID" value="NZ_CP030840.1"/>
</dbReference>
<organism evidence="6 7">
    <name type="scientific">Acidisarcina polymorpha</name>
    <dbReference type="NCBI Taxonomy" id="2211140"/>
    <lineage>
        <taxon>Bacteria</taxon>
        <taxon>Pseudomonadati</taxon>
        <taxon>Acidobacteriota</taxon>
        <taxon>Terriglobia</taxon>
        <taxon>Terriglobales</taxon>
        <taxon>Acidobacteriaceae</taxon>
        <taxon>Acidisarcina</taxon>
    </lineage>
</organism>
<dbReference type="GO" id="GO:0031222">
    <property type="term" value="P:arabinan catabolic process"/>
    <property type="evidence" value="ECO:0007669"/>
    <property type="project" value="TreeGrafter"/>
</dbReference>
<dbReference type="InterPro" id="IPR026891">
    <property type="entry name" value="Fn3-like"/>
</dbReference>
<dbReference type="InterPro" id="IPR044993">
    <property type="entry name" value="BXL"/>
</dbReference>
<dbReference type="Proteomes" id="UP000253606">
    <property type="component" value="Chromosome"/>
</dbReference>
<dbReference type="PANTHER" id="PTHR42721">
    <property type="entry name" value="SUGAR HYDROLASE-RELATED"/>
    <property type="match status" value="1"/>
</dbReference>
<dbReference type="GO" id="GO:0045493">
    <property type="term" value="P:xylan catabolic process"/>
    <property type="evidence" value="ECO:0007669"/>
    <property type="project" value="InterPro"/>
</dbReference>
<evidence type="ECO:0000259" key="5">
    <source>
        <dbReference type="PROSITE" id="PS51820"/>
    </source>
</evidence>
<evidence type="ECO:0000256" key="1">
    <source>
        <dbReference type="ARBA" id="ARBA00005336"/>
    </source>
</evidence>
<dbReference type="InterPro" id="IPR036962">
    <property type="entry name" value="Glyco_hydro_3_N_sf"/>
</dbReference>
<dbReference type="InterPro" id="IPR002772">
    <property type="entry name" value="Glyco_hydro_3_C"/>
</dbReference>
<gene>
    <name evidence="6" type="ORF">ACPOL_4027</name>
</gene>
<dbReference type="SMART" id="SM01217">
    <property type="entry name" value="Fn3_like"/>
    <property type="match status" value="1"/>
</dbReference>
<evidence type="ECO:0000256" key="4">
    <source>
        <dbReference type="SAM" id="MobiDB-lite"/>
    </source>
</evidence>
<dbReference type="SUPFAM" id="SSF51445">
    <property type="entry name" value="(Trans)glycosidases"/>
    <property type="match status" value="1"/>
</dbReference>
<dbReference type="EMBL" id="CP030840">
    <property type="protein sequence ID" value="AXC13306.1"/>
    <property type="molecule type" value="Genomic_DNA"/>
</dbReference>
<name>A0A2Z5G471_9BACT</name>
<dbReference type="KEGG" id="abas:ACPOL_4027"/>
<dbReference type="InterPro" id="IPR036881">
    <property type="entry name" value="Glyco_hydro_3_C_sf"/>
</dbReference>
<dbReference type="Pfam" id="PF00933">
    <property type="entry name" value="Glyco_hydro_3"/>
    <property type="match status" value="1"/>
</dbReference>
<dbReference type="SUPFAM" id="SSF52279">
    <property type="entry name" value="Beta-D-glucan exohydrolase, C-terminal domain"/>
    <property type="match status" value="1"/>
</dbReference>
<dbReference type="Pfam" id="PF07691">
    <property type="entry name" value="PA14"/>
    <property type="match status" value="1"/>
</dbReference>
<evidence type="ECO:0000256" key="3">
    <source>
        <dbReference type="ARBA" id="ARBA00022801"/>
    </source>
</evidence>
<evidence type="ECO:0000313" key="6">
    <source>
        <dbReference type="EMBL" id="AXC13306.1"/>
    </source>
</evidence>
<dbReference type="InterPro" id="IPR017853">
    <property type="entry name" value="GH"/>
</dbReference>
<accession>A0A2Z5G471</accession>
<sequence length="884" mass="95024">MKATGVYFATIVLGCSVWGVQAQQKPAFLDPRLPPEQRAANLVQQMTLEEKASQLVNQARAIPRLGVPAYDWWSEALHGVARDGTTEFPEPVGLAATFDPDAIHRMAVVISTEGRVKHQQALKANGGSSDIFQGLDFWAPNINIFRDPRWGRGQETYGEDPFLTAQLGVAFVTGMQGDDPKYYRVISTPKHYAVHSGPESTRHTADVTVSKHDELDTYLPAFRATVTQAKAGSIMCAYNSINGEPACANEFLLQDQLRGKWNFKGYVVSDCGAVIDIYQGHHYKPTQPQASAISLQRGMDNECVDFTFKVKDDHDYKPYLDAVKEGHLKEADIDTALVRLFTARMKLGMFDPPGAVPYNNIDESQLNSPGNRDLARKVGDEAMVLLKNDGTLPLKTSGVKIAVVGPLASQTKVLLGNYNGTPTHTVSILEGLRKEFAGANVQYVPGTQFLSHDAETVPASALTVDGKPGIKVSYSKLDLSNVNNPEATKALAENTYPSLDAAAQPLPAAVADVRPLAIHWDGMLTAPETSDYNLGLKADGFFRIQLDGKNVTSSYGGDPNEAKLGRVHLEAGRPTTLHVEYTPPEHGTPKATLVWSKVDMKPQPEAVEAAKNADVVIAVLGISSELEGEEMQVSEPGFKGGDRTSIDLPKPEEDLLEAVAAAGKPVVLVLTNGSALAVGWAKDHVNAILDAWYPGEEGGTAVAETLSGKNNPAGRLPVTFYTGVDQLPPFEDYAMKGRTYRYFDGTPLYPFGYGLSYTTFSYSGLALPTSAVAAGEPMNAEVTVTNTGKVAGDEVAQLYLGFPSVAGAPIRALRGFKRVHLEPGQSQKVRFELNARDLSMVSEAGDPIVAEGKYSMSVGGGQPNTGAPSVTGTFEVTGTAKLPE</sequence>
<keyword evidence="2" id="KW-0732">Signal</keyword>
<dbReference type="Gene3D" id="2.60.40.10">
    <property type="entry name" value="Immunoglobulins"/>
    <property type="match status" value="1"/>
</dbReference>
<dbReference type="InterPro" id="IPR013783">
    <property type="entry name" value="Ig-like_fold"/>
</dbReference>
<dbReference type="SUPFAM" id="SSF56988">
    <property type="entry name" value="Anthrax protective antigen"/>
    <property type="match status" value="1"/>
</dbReference>
<dbReference type="InterPro" id="IPR011658">
    <property type="entry name" value="PA14_dom"/>
</dbReference>
<proteinExistence type="inferred from homology"/>
<dbReference type="OrthoDB" id="9805821at2"/>
<dbReference type="InterPro" id="IPR037524">
    <property type="entry name" value="PA14/GLEYA"/>
</dbReference>
<dbReference type="Gene3D" id="3.20.20.300">
    <property type="entry name" value="Glycoside hydrolase, family 3, N-terminal domain"/>
    <property type="match status" value="1"/>
</dbReference>
<reference evidence="6 7" key="1">
    <citation type="journal article" date="2018" name="Front. Microbiol.">
        <title>Hydrolytic Capabilities as a Key to Environmental Success: Chitinolytic and Cellulolytic Acidobacteria From Acidic Sub-arctic Soils and Boreal Peatlands.</title>
        <authorList>
            <person name="Belova S.E."/>
            <person name="Ravin N.V."/>
            <person name="Pankratov T.A."/>
            <person name="Rakitin A.L."/>
            <person name="Ivanova A.A."/>
            <person name="Beletsky A.V."/>
            <person name="Mardanov A.V."/>
            <person name="Sinninghe Damste J.S."/>
            <person name="Dedysh S.N."/>
        </authorList>
    </citation>
    <scope>NUCLEOTIDE SEQUENCE [LARGE SCALE GENOMIC DNA]</scope>
    <source>
        <strain evidence="6 7">SBC82</strain>
    </source>
</reference>
<dbReference type="PROSITE" id="PS51257">
    <property type="entry name" value="PROKAR_LIPOPROTEIN"/>
    <property type="match status" value="1"/>
</dbReference>
<keyword evidence="7" id="KW-1185">Reference proteome</keyword>
<feature type="domain" description="PA14" evidence="5">
    <location>
        <begin position="465"/>
        <end position="610"/>
    </location>
</feature>
<feature type="region of interest" description="Disordered" evidence="4">
    <location>
        <begin position="860"/>
        <end position="884"/>
    </location>
</feature>
<dbReference type="AlphaFoldDB" id="A0A2Z5G471"/>
<evidence type="ECO:0000313" key="7">
    <source>
        <dbReference type="Proteomes" id="UP000253606"/>
    </source>
</evidence>
<dbReference type="InterPro" id="IPR001764">
    <property type="entry name" value="Glyco_hydro_3_N"/>
</dbReference>